<evidence type="ECO:0000256" key="1">
    <source>
        <dbReference type="ARBA" id="ARBA00004123"/>
    </source>
</evidence>
<keyword evidence="5" id="KW-0804">Transcription</keyword>
<evidence type="ECO:0000313" key="9">
    <source>
        <dbReference type="EMBL" id="KAL0200509.1"/>
    </source>
</evidence>
<sequence>VKPKPDIHMSLAPSVTAAIEAIPSQGAEQQPQHGGPPSSQMASQPLPSLLTSATPPSQPTPALSAIPAAMAVTPPIPSMANVVAPPTQPAASTNSACAISSTLPEMNIKQEVEPMDSTKP</sequence>
<organism evidence="9 10">
    <name type="scientific">Cirrhinus mrigala</name>
    <name type="common">Mrigala</name>
    <dbReference type="NCBI Taxonomy" id="683832"/>
    <lineage>
        <taxon>Eukaryota</taxon>
        <taxon>Metazoa</taxon>
        <taxon>Chordata</taxon>
        <taxon>Craniata</taxon>
        <taxon>Vertebrata</taxon>
        <taxon>Euteleostomi</taxon>
        <taxon>Actinopterygii</taxon>
        <taxon>Neopterygii</taxon>
        <taxon>Teleostei</taxon>
        <taxon>Ostariophysi</taxon>
        <taxon>Cypriniformes</taxon>
        <taxon>Cyprinidae</taxon>
        <taxon>Labeoninae</taxon>
        <taxon>Labeonini</taxon>
        <taxon>Cirrhinus</taxon>
    </lineage>
</organism>
<dbReference type="AlphaFoldDB" id="A0ABD0RPR5"/>
<evidence type="ECO:0000256" key="3">
    <source>
        <dbReference type="ARBA" id="ARBA00022491"/>
    </source>
</evidence>
<protein>
    <recommendedName>
        <fullName evidence="8">Histone deacetylase complex subunit SAP130 C-terminal domain-containing protein</fullName>
    </recommendedName>
</protein>
<evidence type="ECO:0000256" key="5">
    <source>
        <dbReference type="ARBA" id="ARBA00023163"/>
    </source>
</evidence>
<feature type="domain" description="Histone deacetylase complex subunit SAP130 C-terminal" evidence="8">
    <location>
        <begin position="1"/>
        <end position="119"/>
    </location>
</feature>
<dbReference type="InterPro" id="IPR031963">
    <property type="entry name" value="SAP130_C"/>
</dbReference>
<keyword evidence="10" id="KW-1185">Reference proteome</keyword>
<evidence type="ECO:0000313" key="10">
    <source>
        <dbReference type="Proteomes" id="UP001529510"/>
    </source>
</evidence>
<gene>
    <name evidence="9" type="ORF">M9458_003696</name>
</gene>
<evidence type="ECO:0000256" key="7">
    <source>
        <dbReference type="SAM" id="MobiDB-lite"/>
    </source>
</evidence>
<keyword evidence="4" id="KW-0805">Transcription regulation</keyword>
<evidence type="ECO:0000259" key="8">
    <source>
        <dbReference type="Pfam" id="PF16014"/>
    </source>
</evidence>
<feature type="compositionally biased region" description="Basic and acidic residues" evidence="7">
    <location>
        <begin position="108"/>
        <end position="120"/>
    </location>
</feature>
<feature type="region of interest" description="Disordered" evidence="7">
    <location>
        <begin position="101"/>
        <end position="120"/>
    </location>
</feature>
<dbReference type="PANTHER" id="PTHR13497">
    <property type="entry name" value="HISTONE DEACETYLASE COMPLEX SUBUNIT SAP130"/>
    <property type="match status" value="1"/>
</dbReference>
<keyword evidence="3" id="KW-0678">Repressor</keyword>
<feature type="compositionally biased region" description="Low complexity" evidence="7">
    <location>
        <begin position="29"/>
        <end position="65"/>
    </location>
</feature>
<reference evidence="9 10" key="1">
    <citation type="submission" date="2024-05" db="EMBL/GenBank/DDBJ databases">
        <title>Genome sequencing and assembly of Indian major carp, Cirrhinus mrigala (Hamilton, 1822).</title>
        <authorList>
            <person name="Mohindra V."/>
            <person name="Chowdhury L.M."/>
            <person name="Lal K."/>
            <person name="Jena J.K."/>
        </authorList>
    </citation>
    <scope>NUCLEOTIDE SEQUENCE [LARGE SCALE GENOMIC DNA]</scope>
    <source>
        <strain evidence="9">CM1030</strain>
        <tissue evidence="9">Blood</tissue>
    </source>
</reference>
<accession>A0ABD0RPR5</accession>
<dbReference type="PANTHER" id="PTHR13497:SF3">
    <property type="entry name" value="HISTONE DEACETYLASE COMPLEX SUBUNIT SAP130"/>
    <property type="match status" value="1"/>
</dbReference>
<dbReference type="Pfam" id="PF16014">
    <property type="entry name" value="SAP130_C"/>
    <property type="match status" value="1"/>
</dbReference>
<keyword evidence="6" id="KW-0539">Nucleus</keyword>
<evidence type="ECO:0000256" key="2">
    <source>
        <dbReference type="ARBA" id="ARBA00007859"/>
    </source>
</evidence>
<evidence type="ECO:0000256" key="6">
    <source>
        <dbReference type="ARBA" id="ARBA00023242"/>
    </source>
</evidence>
<evidence type="ECO:0000256" key="4">
    <source>
        <dbReference type="ARBA" id="ARBA00023015"/>
    </source>
</evidence>
<dbReference type="GO" id="GO:0005634">
    <property type="term" value="C:nucleus"/>
    <property type="evidence" value="ECO:0007669"/>
    <property type="project" value="UniProtKB-SubCell"/>
</dbReference>
<name>A0ABD0RPR5_CIRMR</name>
<feature type="region of interest" description="Disordered" evidence="7">
    <location>
        <begin position="18"/>
        <end position="66"/>
    </location>
</feature>
<comment type="caution">
    <text evidence="9">The sequence shown here is derived from an EMBL/GenBank/DDBJ whole genome shotgun (WGS) entry which is preliminary data.</text>
</comment>
<dbReference type="InterPro" id="IPR024137">
    <property type="entry name" value="His_deAcase_cplx_SAP130"/>
</dbReference>
<dbReference type="Proteomes" id="UP001529510">
    <property type="component" value="Unassembled WGS sequence"/>
</dbReference>
<comment type="similarity">
    <text evidence="2">Belongs to the SAP130 family.</text>
</comment>
<dbReference type="EMBL" id="JAMKFB020000002">
    <property type="protein sequence ID" value="KAL0200509.1"/>
    <property type="molecule type" value="Genomic_DNA"/>
</dbReference>
<proteinExistence type="inferred from homology"/>
<comment type="subcellular location">
    <subcellularLocation>
        <location evidence="1">Nucleus</location>
    </subcellularLocation>
</comment>
<feature type="non-terminal residue" evidence="9">
    <location>
        <position position="120"/>
    </location>
</feature>
<feature type="non-terminal residue" evidence="9">
    <location>
        <position position="1"/>
    </location>
</feature>